<name>A0A1E7YRI0_9PROT</name>
<feature type="transmembrane region" description="Helical" evidence="1">
    <location>
        <begin position="6"/>
        <end position="25"/>
    </location>
</feature>
<keyword evidence="1" id="KW-0472">Membrane</keyword>
<dbReference type="AlphaFoldDB" id="A0A1E7YRI0"/>
<dbReference type="EMBL" id="LZYE01000003">
    <property type="protein sequence ID" value="OFC39309.1"/>
    <property type="molecule type" value="Genomic_DNA"/>
</dbReference>
<organism evidence="2 3">
    <name type="scientific">Acidithiobacillus caldus</name>
    <dbReference type="NCBI Taxonomy" id="33059"/>
    <lineage>
        <taxon>Bacteria</taxon>
        <taxon>Pseudomonadati</taxon>
        <taxon>Pseudomonadota</taxon>
        <taxon>Acidithiobacillia</taxon>
        <taxon>Acidithiobacillales</taxon>
        <taxon>Acidithiobacillaceae</taxon>
        <taxon>Acidithiobacillus</taxon>
    </lineage>
</organism>
<reference evidence="2 3" key="1">
    <citation type="submission" date="2016-06" db="EMBL/GenBank/DDBJ databases">
        <title>Gene turnover analysis identifies the evolutionary adaptation of the extremophile Acidithiobacillus caldus.</title>
        <authorList>
            <person name="Zhang X."/>
        </authorList>
    </citation>
    <scope>NUCLEOTIDE SEQUENCE [LARGE SCALE GENOMIC DNA]</scope>
    <source>
        <strain evidence="2 3">DX</strain>
    </source>
</reference>
<dbReference type="Proteomes" id="UP000175616">
    <property type="component" value="Unassembled WGS sequence"/>
</dbReference>
<accession>A0A1E7YRI0</accession>
<evidence type="ECO:0000313" key="3">
    <source>
        <dbReference type="Proteomes" id="UP000175616"/>
    </source>
</evidence>
<proteinExistence type="predicted"/>
<sequence>MSPFIWIGLGLGIFLFGYLLVFLIFPERFL</sequence>
<evidence type="ECO:0000313" key="2">
    <source>
        <dbReference type="EMBL" id="OFC39309.1"/>
    </source>
</evidence>
<evidence type="ECO:0000256" key="1">
    <source>
        <dbReference type="SAM" id="Phobius"/>
    </source>
</evidence>
<comment type="caution">
    <text evidence="2">The sequence shown here is derived from an EMBL/GenBank/DDBJ whole genome shotgun (WGS) entry which is preliminary data.</text>
</comment>
<keyword evidence="1" id="KW-1133">Transmembrane helix</keyword>
<gene>
    <name evidence="2" type="ORF">BAE27_00025</name>
</gene>
<keyword evidence="1" id="KW-0812">Transmembrane</keyword>
<protein>
    <submittedName>
        <fullName evidence="2">K+-transporting ATPase subunit F</fullName>
    </submittedName>
</protein>